<name>A0AAE0G8Y5_9CHLO</name>
<dbReference type="EC" id="5.2.1.8" evidence="7"/>
<evidence type="ECO:0000313" key="9">
    <source>
        <dbReference type="Proteomes" id="UP001190700"/>
    </source>
</evidence>
<sequence length="305" mass="34383">MASTAKEWEFTMPKKQIRTEKDLQHFLSSDTHNSFVQFIVSLNESVKGKPLGVECLVTERIQSIVDLLGTLSTWVDEIPPATQQMRYGNTAFRTWQERLANSVIDLSSSVLPENLKDATIELAPYLLESFGNGVRIDYGTGHETNFIAWLYCLSCLGVITEADQYAVVSKVFLAYLGLMRKVQTTYWLEPAGSHGVWGLDDYQFIPFIWGSAQLVGHKHITPKSIHNEEVLLGYSGQYLYLGCVSFVKEVKKGPLQETSPMLTDISAVHNWEKVNNGMIKMYKAEVLSKIPIMQHFLFGSILAFS</sequence>
<evidence type="ECO:0000256" key="6">
    <source>
        <dbReference type="ARBA" id="ARBA00023235"/>
    </source>
</evidence>
<dbReference type="PANTHER" id="PTHR10012">
    <property type="entry name" value="SERINE/THREONINE-PROTEIN PHOSPHATASE 2A REGULATORY SUBUNIT B"/>
    <property type="match status" value="1"/>
</dbReference>
<dbReference type="GO" id="GO:0005737">
    <property type="term" value="C:cytoplasm"/>
    <property type="evidence" value="ECO:0007669"/>
    <property type="project" value="UniProtKB-SubCell"/>
</dbReference>
<organism evidence="8 9">
    <name type="scientific">Cymbomonas tetramitiformis</name>
    <dbReference type="NCBI Taxonomy" id="36881"/>
    <lineage>
        <taxon>Eukaryota</taxon>
        <taxon>Viridiplantae</taxon>
        <taxon>Chlorophyta</taxon>
        <taxon>Pyramimonadophyceae</taxon>
        <taxon>Pyramimonadales</taxon>
        <taxon>Pyramimonadaceae</taxon>
        <taxon>Cymbomonas</taxon>
    </lineage>
</organism>
<dbReference type="InterPro" id="IPR004327">
    <property type="entry name" value="Phstyr_phstse_ac"/>
</dbReference>
<keyword evidence="9" id="KW-1185">Reference proteome</keyword>
<protein>
    <recommendedName>
        <fullName evidence="7">Serine/threonine-protein phosphatase 2A activator</fullName>
        <ecNumber evidence="7">5.2.1.8</ecNumber>
    </recommendedName>
    <alternativeName>
        <fullName evidence="7">Phosphotyrosyl phosphatase activator</fullName>
    </alternativeName>
</protein>
<reference evidence="8 9" key="1">
    <citation type="journal article" date="2015" name="Genome Biol. Evol.">
        <title>Comparative Genomics of a Bacterivorous Green Alga Reveals Evolutionary Causalities and Consequences of Phago-Mixotrophic Mode of Nutrition.</title>
        <authorList>
            <person name="Burns J.A."/>
            <person name="Paasch A."/>
            <person name="Narechania A."/>
            <person name="Kim E."/>
        </authorList>
    </citation>
    <scope>NUCLEOTIDE SEQUENCE [LARGE SCALE GENOMIC DNA]</scope>
    <source>
        <strain evidence="8 9">PLY_AMNH</strain>
    </source>
</reference>
<evidence type="ECO:0000256" key="3">
    <source>
        <dbReference type="ARBA" id="ARBA00011019"/>
    </source>
</evidence>
<dbReference type="CDD" id="cd04087">
    <property type="entry name" value="PTPA"/>
    <property type="match status" value="1"/>
</dbReference>
<dbReference type="SUPFAM" id="SSF140984">
    <property type="entry name" value="PTPA-like"/>
    <property type="match status" value="1"/>
</dbReference>
<gene>
    <name evidence="8" type="ORF">CYMTET_18669</name>
</gene>
<evidence type="ECO:0000256" key="1">
    <source>
        <dbReference type="ARBA" id="ARBA00000971"/>
    </source>
</evidence>
<evidence type="ECO:0000256" key="5">
    <source>
        <dbReference type="ARBA" id="ARBA00023110"/>
    </source>
</evidence>
<dbReference type="GO" id="GO:0003755">
    <property type="term" value="F:peptidyl-prolyl cis-trans isomerase activity"/>
    <property type="evidence" value="ECO:0007669"/>
    <property type="project" value="UniProtKB-KW"/>
</dbReference>
<proteinExistence type="inferred from homology"/>
<dbReference type="GO" id="GO:0008160">
    <property type="term" value="F:protein tyrosine phosphatase activator activity"/>
    <property type="evidence" value="ECO:0007669"/>
    <property type="project" value="TreeGrafter"/>
</dbReference>
<comment type="function">
    <text evidence="7">PPIases accelerate the folding of proteins. It catalyzes the cis-trans isomerization of proline imidic peptide bonds in oligopeptides.</text>
</comment>
<dbReference type="GO" id="GO:0005634">
    <property type="term" value="C:nucleus"/>
    <property type="evidence" value="ECO:0007669"/>
    <property type="project" value="TreeGrafter"/>
</dbReference>
<dbReference type="FunFam" id="1.20.120.1150:FF:000002">
    <property type="entry name" value="Serine/threonine-protein phosphatase 2A activator"/>
    <property type="match status" value="1"/>
</dbReference>
<dbReference type="InterPro" id="IPR037218">
    <property type="entry name" value="PTPA_sf"/>
</dbReference>
<dbReference type="PANTHER" id="PTHR10012:SF0">
    <property type="entry name" value="SERINE_THREONINE-PROTEIN PHOSPHATASE 2A ACTIVATOR"/>
    <property type="match status" value="1"/>
</dbReference>
<evidence type="ECO:0000256" key="4">
    <source>
        <dbReference type="ARBA" id="ARBA00022490"/>
    </source>
</evidence>
<evidence type="ECO:0000256" key="7">
    <source>
        <dbReference type="RuleBase" id="RU361210"/>
    </source>
</evidence>
<dbReference type="PIRSF" id="PIRSF016325">
    <property type="entry name" value="Phstyr_phstse_ac"/>
    <property type="match status" value="1"/>
</dbReference>
<comment type="catalytic activity">
    <reaction evidence="1 7">
        <text>[protein]-peptidylproline (omega=180) = [protein]-peptidylproline (omega=0)</text>
        <dbReference type="Rhea" id="RHEA:16237"/>
        <dbReference type="Rhea" id="RHEA-COMP:10747"/>
        <dbReference type="Rhea" id="RHEA-COMP:10748"/>
        <dbReference type="ChEBI" id="CHEBI:83833"/>
        <dbReference type="ChEBI" id="CHEBI:83834"/>
        <dbReference type="EC" id="5.2.1.8"/>
    </reaction>
</comment>
<dbReference type="Proteomes" id="UP001190700">
    <property type="component" value="Unassembled WGS sequence"/>
</dbReference>
<dbReference type="GO" id="GO:0000159">
    <property type="term" value="C:protein phosphatase type 2A complex"/>
    <property type="evidence" value="ECO:0007669"/>
    <property type="project" value="TreeGrafter"/>
</dbReference>
<dbReference type="Pfam" id="PF03095">
    <property type="entry name" value="PTPA"/>
    <property type="match status" value="1"/>
</dbReference>
<dbReference type="InterPro" id="IPR043170">
    <property type="entry name" value="PTPA_C_lid"/>
</dbReference>
<comment type="subcellular location">
    <subcellularLocation>
        <location evidence="2 7">Cytoplasm</location>
    </subcellularLocation>
</comment>
<dbReference type="Gene3D" id="1.20.120.1150">
    <property type="match status" value="1"/>
</dbReference>
<keyword evidence="6 7" id="KW-0413">Isomerase</keyword>
<accession>A0AAE0G8Y5</accession>
<evidence type="ECO:0000313" key="8">
    <source>
        <dbReference type="EMBL" id="KAK3273066.1"/>
    </source>
</evidence>
<comment type="similarity">
    <text evidence="3 7">Belongs to the PTPA-type PPIase family.</text>
</comment>
<dbReference type="EMBL" id="LGRX02008657">
    <property type="protein sequence ID" value="KAK3273066.1"/>
    <property type="molecule type" value="Genomic_DNA"/>
</dbReference>
<keyword evidence="4 7" id="KW-0963">Cytoplasm</keyword>
<dbReference type="AlphaFoldDB" id="A0AAE0G8Y5"/>
<keyword evidence="5 7" id="KW-0697">Rotamase</keyword>
<dbReference type="GO" id="GO:0007052">
    <property type="term" value="P:mitotic spindle organization"/>
    <property type="evidence" value="ECO:0007669"/>
    <property type="project" value="TreeGrafter"/>
</dbReference>
<comment type="caution">
    <text evidence="8">The sequence shown here is derived from an EMBL/GenBank/DDBJ whole genome shotgun (WGS) entry which is preliminary data.</text>
</comment>
<evidence type="ECO:0000256" key="2">
    <source>
        <dbReference type="ARBA" id="ARBA00004496"/>
    </source>
</evidence>